<dbReference type="Pfam" id="PF05065">
    <property type="entry name" value="Phage_capsid"/>
    <property type="match status" value="1"/>
</dbReference>
<dbReference type="RefSeq" id="WP_068202736.1">
    <property type="nucleotide sequence ID" value="NZ_CP014209.1"/>
</dbReference>
<evidence type="ECO:0000313" key="4">
    <source>
        <dbReference type="EMBL" id="ANC31436.1"/>
    </source>
</evidence>
<dbReference type="OrthoDB" id="8444243at2"/>
<dbReference type="EMBL" id="CP014209">
    <property type="protein sequence ID" value="ANC31436.1"/>
    <property type="molecule type" value="Genomic_DNA"/>
</dbReference>
<feature type="domain" description="Phage capsid-like C-terminal" evidence="3">
    <location>
        <begin position="164"/>
        <end position="393"/>
    </location>
</feature>
<feature type="region of interest" description="Disordered" evidence="2">
    <location>
        <begin position="56"/>
        <end position="89"/>
    </location>
</feature>
<keyword evidence="5" id="KW-1185">Reference proteome</keyword>
<evidence type="ECO:0000313" key="5">
    <source>
        <dbReference type="Proteomes" id="UP000076794"/>
    </source>
</evidence>
<dbReference type="Proteomes" id="UP000076794">
    <property type="component" value="Chromosome"/>
</dbReference>
<protein>
    <submittedName>
        <fullName evidence="4">Phage capsid family protein</fullName>
    </submittedName>
</protein>
<dbReference type="AlphaFoldDB" id="A0A168FDG0"/>
<dbReference type="InterPro" id="IPR054612">
    <property type="entry name" value="Phage_capsid-like_C"/>
</dbReference>
<dbReference type="STRING" id="1300344.I598_1888"/>
<evidence type="ECO:0000259" key="3">
    <source>
        <dbReference type="Pfam" id="PF05065"/>
    </source>
</evidence>
<dbReference type="Gene3D" id="3.30.2320.10">
    <property type="entry name" value="hypothetical protein PF0899 domain"/>
    <property type="match status" value="1"/>
</dbReference>
<accession>A0A168FDG0</accession>
<proteinExistence type="predicted"/>
<dbReference type="InterPro" id="IPR024455">
    <property type="entry name" value="Phage_capsid"/>
</dbReference>
<dbReference type="Gene3D" id="3.30.2400.10">
    <property type="entry name" value="Major capsid protein gp5"/>
    <property type="match status" value="1"/>
</dbReference>
<comment type="subcellular location">
    <subcellularLocation>
        <location evidence="1">Virion</location>
    </subcellularLocation>
</comment>
<gene>
    <name evidence="4" type="ORF">I598_1888</name>
</gene>
<reference evidence="4 5" key="1">
    <citation type="submission" date="2016-01" db="EMBL/GenBank/DDBJ databases">
        <title>Complete genome sequence of a soil Actinobacterium, Isoptericola dokdonensis DS-3.</title>
        <authorList>
            <person name="Kwon S.-K."/>
            <person name="Kim J.F."/>
        </authorList>
    </citation>
    <scope>NUCLEOTIDE SEQUENCE [LARGE SCALE GENOMIC DNA]</scope>
    <source>
        <strain evidence="4 5">DS-3</strain>
    </source>
</reference>
<organism evidence="4 5">
    <name type="scientific">Isoptericola dokdonensis DS-3</name>
    <dbReference type="NCBI Taxonomy" id="1300344"/>
    <lineage>
        <taxon>Bacteria</taxon>
        <taxon>Bacillati</taxon>
        <taxon>Actinomycetota</taxon>
        <taxon>Actinomycetes</taxon>
        <taxon>Micrococcales</taxon>
        <taxon>Promicromonosporaceae</taxon>
        <taxon>Isoptericola</taxon>
    </lineage>
</organism>
<dbReference type="NCBIfam" id="TIGR01554">
    <property type="entry name" value="major_cap_HK97"/>
    <property type="match status" value="1"/>
</dbReference>
<evidence type="ECO:0000256" key="1">
    <source>
        <dbReference type="ARBA" id="ARBA00004328"/>
    </source>
</evidence>
<evidence type="ECO:0000256" key="2">
    <source>
        <dbReference type="SAM" id="MobiDB-lite"/>
    </source>
</evidence>
<dbReference type="PATRIC" id="fig|1300344.3.peg.1898"/>
<name>A0A168FDG0_9MICO</name>
<sequence length="414" mass="44222">MDPVLELQQLKSERESLLAKADDNTLTPEDADRADAVAKRMVELAQTIEKRDKATAALRNALSTDKPAQPSKTAKTAGDAGGDVDNAAPRSLGQRFVKSAAMRAFREANPMPVEGGPVSIKADNLGGFVAKADGDPGPVSSSLGGAVDYYREPGIVDLTYAKPLTILDLITRGTTASSYVEYRQLQAIASAAAVVAEGGLKPLSQLTMGTDQAVAHVVADGFKVTNQELADDGIIASLLDSVLQRNLWEKVADLVFNGSGTNEPTGIFNTTGVLNTAFNTDMVTTIRKAITQLRTTSRTQVQAVLLNPEDDEALDLLRDANERFYGNGPFGNGPNTIWGRPRIADESVPTGTAVLGDFSSVNLLERQGLTIQAFNQNEDDARHNLTYIRAEVREMLLIREPAKLAIAELTSAGV</sequence>
<dbReference type="KEGG" id="ido:I598_1888"/>
<dbReference type="SUPFAM" id="SSF56563">
    <property type="entry name" value="Major capsid protein gp5"/>
    <property type="match status" value="1"/>
</dbReference>